<dbReference type="AlphaFoldDB" id="A0A8J3I016"/>
<evidence type="ECO:0000313" key="2">
    <source>
        <dbReference type="Proteomes" id="UP000612362"/>
    </source>
</evidence>
<dbReference type="RefSeq" id="WP_220193702.1">
    <property type="nucleotide sequence ID" value="NZ_BNJF01000001.1"/>
</dbReference>
<comment type="caution">
    <text evidence="1">The sequence shown here is derived from an EMBL/GenBank/DDBJ whole genome shotgun (WGS) entry which is preliminary data.</text>
</comment>
<organism evidence="1 2">
    <name type="scientific">Ktedonospora formicarum</name>
    <dbReference type="NCBI Taxonomy" id="2778364"/>
    <lineage>
        <taxon>Bacteria</taxon>
        <taxon>Bacillati</taxon>
        <taxon>Chloroflexota</taxon>
        <taxon>Ktedonobacteria</taxon>
        <taxon>Ktedonobacterales</taxon>
        <taxon>Ktedonobacteraceae</taxon>
        <taxon>Ktedonospora</taxon>
    </lineage>
</organism>
<keyword evidence="2" id="KW-1185">Reference proteome</keyword>
<dbReference type="EMBL" id="BNJF01000001">
    <property type="protein sequence ID" value="GHO44295.1"/>
    <property type="molecule type" value="Genomic_DNA"/>
</dbReference>
<sequence>MAIAHTDFYRHENLVRKSIQIPSTQHKELKALAVELDSSLGDVVETIMELMQQDNYQQLKSAIMQKRERELSSSLNYSLDEAYAYLGSLPETLEDAQFFFEAGHEGMVA</sequence>
<evidence type="ECO:0000313" key="1">
    <source>
        <dbReference type="EMBL" id="GHO44295.1"/>
    </source>
</evidence>
<reference evidence="1" key="1">
    <citation type="submission" date="2020-10" db="EMBL/GenBank/DDBJ databases">
        <title>Taxonomic study of unclassified bacteria belonging to the class Ktedonobacteria.</title>
        <authorList>
            <person name="Yabe S."/>
            <person name="Wang C.M."/>
            <person name="Zheng Y."/>
            <person name="Sakai Y."/>
            <person name="Cavaletti L."/>
            <person name="Monciardini P."/>
            <person name="Donadio S."/>
        </authorList>
    </citation>
    <scope>NUCLEOTIDE SEQUENCE</scope>
    <source>
        <strain evidence="1">SOSP1-1</strain>
    </source>
</reference>
<protein>
    <submittedName>
        <fullName evidence="1">Uncharacterized protein</fullName>
    </submittedName>
</protein>
<dbReference type="Proteomes" id="UP000612362">
    <property type="component" value="Unassembled WGS sequence"/>
</dbReference>
<gene>
    <name evidence="1" type="ORF">KSX_24580</name>
</gene>
<accession>A0A8J3I016</accession>
<name>A0A8J3I016_9CHLR</name>
<proteinExistence type="predicted"/>